<dbReference type="AlphaFoldDB" id="V4I463"/>
<gene>
    <name evidence="1" type="ORF">PL2TA16_04595</name>
</gene>
<dbReference type="GeneID" id="29921254"/>
<proteinExistence type="predicted"/>
<dbReference type="RefSeq" id="WP_023397559.1">
    <property type="nucleotide sequence ID" value="NZ_AUSV01000008.1"/>
</dbReference>
<evidence type="ECO:0000313" key="1">
    <source>
        <dbReference type="EMBL" id="ESP95039.1"/>
    </source>
</evidence>
<reference evidence="1 2" key="1">
    <citation type="submission" date="2013-07" db="EMBL/GenBank/DDBJ databases">
        <title>Draft genome sequence of Pseudoalteromonas luteoviolacea 2ta16.</title>
        <authorList>
            <person name="Allen E.E."/>
            <person name="Azam F."/>
            <person name="Podell S."/>
        </authorList>
    </citation>
    <scope>NUCLEOTIDE SEQUENCE [LARGE SCALE GENOMIC DNA]</scope>
    <source>
        <strain evidence="1 2">2ta16</strain>
    </source>
</reference>
<sequence>MAKDINSKDFLKEVEELTSSLRRDIEAKHRDIDPSPKAIKERRKRVLSGDFEYFVYTYFPHHMWLDEGQKPSEFQQYFMDWFPEAIALENGWKNWFVAPRGEGKSTLGVKLAPVYVAVLALLQDEAVCNELGLIKPELFIDYAILFGAEAKMPAKTLEVVKTELLNNGNLMLDFPEVCQTSPVWKIGEFVTAQGVRFESRGADQSVRGAFHGASRPKLLLADDIITDKEARSATERDSRWAFLEAAVQYLGPPDGSVKFLGVNTVLNSDDPISRAEHAPGHLVHRFKAISQFPERMDLWEQCRELMLYKDKEFEKKAAAKGRAVSKEEKPSFRFWIKNKRQMSKAAKTSWPSVRSLYDLMVMWASNKREFNREMQGIAKSDEEQIFYRFETWINRLNLWTPYGACDPSMGKTASADPSALLVGFWAKELGQLHLEYESRKVRGPSRLLKDLIKLQLEYNCLVWGFENNNAFDFMRQTYIKDALDQGVALPLRGITATVPQEERIEGLEPFVINEPAQILFHTRRTRLLMDELENWPEKQSNHHYDLSCALTILWMISSTGAGGIPKVRSRKVTKPIGGYHV</sequence>
<dbReference type="Proteomes" id="UP000017820">
    <property type="component" value="Unassembled WGS sequence"/>
</dbReference>
<protein>
    <submittedName>
        <fullName evidence="1">Uncharacterized protein</fullName>
    </submittedName>
</protein>
<comment type="caution">
    <text evidence="1">The sequence shown here is derived from an EMBL/GenBank/DDBJ whole genome shotgun (WGS) entry which is preliminary data.</text>
</comment>
<organism evidence="1 2">
    <name type="scientific">Pseudoalteromonas luteoviolacea (strain 2ta16)</name>
    <dbReference type="NCBI Taxonomy" id="1353533"/>
    <lineage>
        <taxon>Bacteria</taxon>
        <taxon>Pseudomonadati</taxon>
        <taxon>Pseudomonadota</taxon>
        <taxon>Gammaproteobacteria</taxon>
        <taxon>Alteromonadales</taxon>
        <taxon>Pseudoalteromonadaceae</taxon>
        <taxon>Pseudoalteromonas</taxon>
    </lineage>
</organism>
<dbReference type="PATRIC" id="fig|1353533.3.peg.598"/>
<evidence type="ECO:0000313" key="2">
    <source>
        <dbReference type="Proteomes" id="UP000017820"/>
    </source>
</evidence>
<accession>V4I463</accession>
<dbReference type="EMBL" id="AUSV01000008">
    <property type="protein sequence ID" value="ESP95039.1"/>
    <property type="molecule type" value="Genomic_DNA"/>
</dbReference>
<name>V4I463_PSEL2</name>